<evidence type="ECO:0000313" key="4">
    <source>
        <dbReference type="Proteomes" id="UP000199310"/>
    </source>
</evidence>
<dbReference type="EMBL" id="FOJG01000001">
    <property type="protein sequence ID" value="SEW39131.1"/>
    <property type="molecule type" value="Genomic_DNA"/>
</dbReference>
<keyword evidence="1" id="KW-0010">Activator</keyword>
<dbReference type="InterPro" id="IPR004026">
    <property type="entry name" value="Ada_DNA_repair_Zn-bd"/>
</dbReference>
<dbReference type="InterPro" id="IPR035451">
    <property type="entry name" value="Ada-like_dom_sf"/>
</dbReference>
<feature type="domain" description="Ada DNA repair metal-binding" evidence="2">
    <location>
        <begin position="25"/>
        <end position="69"/>
    </location>
</feature>
<dbReference type="STRING" id="29529.SAMN04488122_2705"/>
<dbReference type="Pfam" id="PF02805">
    <property type="entry name" value="Ada_Zn_binding"/>
    <property type="match status" value="1"/>
</dbReference>
<proteinExistence type="predicted"/>
<keyword evidence="4" id="KW-1185">Reference proteome</keyword>
<dbReference type="RefSeq" id="WP_089895482.1">
    <property type="nucleotide sequence ID" value="NZ_FOJG01000001.1"/>
</dbReference>
<evidence type="ECO:0000256" key="1">
    <source>
        <dbReference type="ARBA" id="ARBA00023159"/>
    </source>
</evidence>
<evidence type="ECO:0000313" key="3">
    <source>
        <dbReference type="EMBL" id="SEW39131.1"/>
    </source>
</evidence>
<dbReference type="Proteomes" id="UP000199310">
    <property type="component" value="Unassembled WGS sequence"/>
</dbReference>
<protein>
    <submittedName>
        <fullName evidence="3">Metal binding domain of Ada</fullName>
    </submittedName>
</protein>
<dbReference type="GO" id="GO:0006355">
    <property type="term" value="P:regulation of DNA-templated transcription"/>
    <property type="evidence" value="ECO:0007669"/>
    <property type="project" value="InterPro"/>
</dbReference>
<dbReference type="GO" id="GO:0006281">
    <property type="term" value="P:DNA repair"/>
    <property type="evidence" value="ECO:0007669"/>
    <property type="project" value="InterPro"/>
</dbReference>
<dbReference type="GO" id="GO:0003677">
    <property type="term" value="F:DNA binding"/>
    <property type="evidence" value="ECO:0007669"/>
    <property type="project" value="InterPro"/>
</dbReference>
<dbReference type="GO" id="GO:0008270">
    <property type="term" value="F:zinc ion binding"/>
    <property type="evidence" value="ECO:0007669"/>
    <property type="project" value="InterPro"/>
</dbReference>
<dbReference type="SUPFAM" id="SSF57884">
    <property type="entry name" value="Ada DNA repair protein, N-terminal domain (N-Ada 10)"/>
    <property type="match status" value="1"/>
</dbReference>
<evidence type="ECO:0000259" key="2">
    <source>
        <dbReference type="Pfam" id="PF02805"/>
    </source>
</evidence>
<dbReference type="AlphaFoldDB" id="A0A1I0RES0"/>
<reference evidence="4" key="1">
    <citation type="submission" date="2016-10" db="EMBL/GenBank/DDBJ databases">
        <authorList>
            <person name="Varghese N."/>
            <person name="Submissions S."/>
        </authorList>
    </citation>
    <scope>NUCLEOTIDE SEQUENCE [LARGE SCALE GENOMIC DNA]</scope>
    <source>
        <strain evidence="4">DSM 3695</strain>
    </source>
</reference>
<name>A0A1I0RES0_9BACT</name>
<dbReference type="Gene3D" id="3.40.10.10">
    <property type="entry name" value="DNA Methylphosphotriester Repair Domain"/>
    <property type="match status" value="1"/>
</dbReference>
<dbReference type="GO" id="GO:0008168">
    <property type="term" value="F:methyltransferase activity"/>
    <property type="evidence" value="ECO:0007669"/>
    <property type="project" value="InterPro"/>
</dbReference>
<accession>A0A1I0RES0</accession>
<dbReference type="OrthoDB" id="894286at2"/>
<organism evidence="3 4">
    <name type="scientific">Chitinophaga arvensicola</name>
    <dbReference type="NCBI Taxonomy" id="29529"/>
    <lineage>
        <taxon>Bacteria</taxon>
        <taxon>Pseudomonadati</taxon>
        <taxon>Bacteroidota</taxon>
        <taxon>Chitinophagia</taxon>
        <taxon>Chitinophagales</taxon>
        <taxon>Chitinophagaceae</taxon>
        <taxon>Chitinophaga</taxon>
    </lineage>
</organism>
<gene>
    <name evidence="3" type="ORF">SAMN04488122_2705</name>
</gene>
<sequence>MWYHRDLHWLQLGRLIHQEKITLGGNQSLKIYGTLSCYSGKRMKNANRVFFADEAEAIRNGYRPCAHCRRAAYLNWKLIAGSK</sequence>